<organism evidence="1 2">
    <name type="scientific">Streptomyces daghestanicus</name>
    <dbReference type="NCBI Taxonomy" id="66885"/>
    <lineage>
        <taxon>Bacteria</taxon>
        <taxon>Bacillati</taxon>
        <taxon>Actinomycetota</taxon>
        <taxon>Actinomycetes</taxon>
        <taxon>Kitasatosporales</taxon>
        <taxon>Streptomycetaceae</taxon>
        <taxon>Streptomyces</taxon>
    </lineage>
</organism>
<name>A0ABQ3Q116_9ACTN</name>
<comment type="caution">
    <text evidence="1">The sequence shown here is derived from an EMBL/GenBank/DDBJ whole genome shotgun (WGS) entry which is preliminary data.</text>
</comment>
<gene>
    <name evidence="1" type="ORF">Sdagh_26910</name>
</gene>
<evidence type="ECO:0000313" key="2">
    <source>
        <dbReference type="Proteomes" id="UP001052655"/>
    </source>
</evidence>
<dbReference type="Proteomes" id="UP001052655">
    <property type="component" value="Unassembled WGS sequence"/>
</dbReference>
<dbReference type="RefSeq" id="WP_226535097.1">
    <property type="nucleotide sequence ID" value="NZ_BMTC01000016.1"/>
</dbReference>
<sequence length="99" mass="10521">MTDRHGVIAPRAENLTVGVNYVRGWAEARHGAESLAEQLTVLGLDTDFPGLAADVNVWGDGLVRLGAVRPDAALLLAQLIEAGTAAQEREARPHLSARN</sequence>
<keyword evidence="2" id="KW-1185">Reference proteome</keyword>
<evidence type="ECO:0000313" key="1">
    <source>
        <dbReference type="EMBL" id="GHI30961.1"/>
    </source>
</evidence>
<accession>A0ABQ3Q116</accession>
<proteinExistence type="predicted"/>
<dbReference type="EMBL" id="BNDX01000008">
    <property type="protein sequence ID" value="GHI30961.1"/>
    <property type="molecule type" value="Genomic_DNA"/>
</dbReference>
<reference evidence="1" key="1">
    <citation type="submission" date="2024-05" db="EMBL/GenBank/DDBJ databases">
        <title>Whole genome shotgun sequence of Streptomyces daghestanicus NBRC 12762.</title>
        <authorList>
            <person name="Komaki H."/>
            <person name="Tamura T."/>
        </authorList>
    </citation>
    <scope>NUCLEOTIDE SEQUENCE</scope>
    <source>
        <strain evidence="1">NBRC 12762</strain>
    </source>
</reference>
<protein>
    <submittedName>
        <fullName evidence="1">Uncharacterized protein</fullName>
    </submittedName>
</protein>